<dbReference type="AlphaFoldDB" id="A0A3M5QYH1"/>
<dbReference type="EMBL" id="RBTT01000428">
    <property type="protein sequence ID" value="RMU01871.1"/>
    <property type="molecule type" value="Genomic_DNA"/>
</dbReference>
<name>A0A3M5QYH1_9PSED</name>
<proteinExistence type="predicted"/>
<organism evidence="1 2">
    <name type="scientific">Pseudomonas syringae pv. coriandricola</name>
    <dbReference type="NCBI Taxonomy" id="264453"/>
    <lineage>
        <taxon>Bacteria</taxon>
        <taxon>Pseudomonadati</taxon>
        <taxon>Pseudomonadota</taxon>
        <taxon>Gammaproteobacteria</taxon>
        <taxon>Pseudomonadales</taxon>
        <taxon>Pseudomonadaceae</taxon>
        <taxon>Pseudomonas</taxon>
    </lineage>
</organism>
<accession>A0A3M5QYH1</accession>
<evidence type="ECO:0000313" key="2">
    <source>
        <dbReference type="Proteomes" id="UP000274212"/>
    </source>
</evidence>
<gene>
    <name evidence="1" type="ORF">ALP36_03229</name>
</gene>
<comment type="caution">
    <text evidence="1">The sequence shown here is derived from an EMBL/GenBank/DDBJ whole genome shotgun (WGS) entry which is preliminary data.</text>
</comment>
<dbReference type="RefSeq" id="WP_147478067.1">
    <property type="nucleotide sequence ID" value="NZ_RBTT01000428.1"/>
</dbReference>
<sequence length="122" mass="14266">MEQVEETIKIIASGCKIEFSQYMGFIEGHNKEIQNSEIVNPKNTLLLFDVGRNIKRFGMELELTNESIYNITSNIYDIDKEFIMNDIDLESVLEKYCEAKTVKEIWLYKTKDNINSVSYTHL</sequence>
<dbReference type="Proteomes" id="UP000274212">
    <property type="component" value="Unassembled WGS sequence"/>
</dbReference>
<protein>
    <submittedName>
        <fullName evidence="1">Uncharacterized protein</fullName>
    </submittedName>
</protein>
<reference evidence="1 2" key="1">
    <citation type="submission" date="2018-08" db="EMBL/GenBank/DDBJ databases">
        <title>Recombination of ecologically and evolutionarily significant loci maintains genetic cohesion in the Pseudomonas syringae species complex.</title>
        <authorList>
            <person name="Dillon M."/>
            <person name="Thakur S."/>
            <person name="Almeida R.N.D."/>
            <person name="Weir B.S."/>
            <person name="Guttman D.S."/>
        </authorList>
    </citation>
    <scope>NUCLEOTIDE SEQUENCE [LARGE SCALE GENOMIC DNA]</scope>
    <source>
        <strain evidence="1 2">ICMP 9829</strain>
    </source>
</reference>
<feature type="non-terminal residue" evidence="1">
    <location>
        <position position="122"/>
    </location>
</feature>
<evidence type="ECO:0000313" key="1">
    <source>
        <dbReference type="EMBL" id="RMU01871.1"/>
    </source>
</evidence>